<comment type="caution">
    <text evidence="5">The sequence shown here is derived from an EMBL/GenBank/DDBJ whole genome shotgun (WGS) entry which is preliminary data.</text>
</comment>
<name>A0ABP6REY2_9MICC</name>
<feature type="transmembrane region" description="Helical" evidence="3">
    <location>
        <begin position="72"/>
        <end position="90"/>
    </location>
</feature>
<dbReference type="Pfam" id="PF02397">
    <property type="entry name" value="Bac_transf"/>
    <property type="match status" value="1"/>
</dbReference>
<feature type="domain" description="Bacterial sugar transferase" evidence="4">
    <location>
        <begin position="274"/>
        <end position="462"/>
    </location>
</feature>
<evidence type="ECO:0000313" key="5">
    <source>
        <dbReference type="EMBL" id="GAA3287838.1"/>
    </source>
</evidence>
<evidence type="ECO:0000259" key="4">
    <source>
        <dbReference type="Pfam" id="PF02397"/>
    </source>
</evidence>
<keyword evidence="3" id="KW-0472">Membrane</keyword>
<keyword evidence="3" id="KW-0812">Transmembrane</keyword>
<sequence length="468" mass="49280">MSTLSPPLSPPLAPPSSSTPAAVAPSAVAPSASRPRHLPAARRRRALPALIALVLTGGVAGGVLVAAGGDPLFLGLGAGWFLLALVAGGFDAHRGARRPAAALLATMVLAGAALAALSALQGEAVRGELLGTVVALTAVHAAVGPLVRRLLDRVAPVRSIVVCPAAEVPRHRHSRWHRVRGFSAESFLDSDVVVAAVRHDVARHGADRVELRPGLPDSTVEALSWALRRDGVELLLHQPTGRVRGSRTGLLMTSAGPGLLLAPPRPGMVARAAKRVFDLVGAATLLVLLAPLLLAVAVAVRRQDGGPALFRQERIGLDGVPFRIYKVRTMVQDADAQLPALLRAQDTDDRPLFKVGADPRVTRLGAFLRRSSIDELPQLLNVLDGTMSLVGPRPQRAAEVDLYAGHAAHRLGVRPGMTGLWQVSGRSRLSWEQACELDVYYAHNWSPVLDAAILLRTVRAVLAGDGAM</sequence>
<keyword evidence="6" id="KW-1185">Reference proteome</keyword>
<proteinExistence type="inferred from homology"/>
<reference evidence="6" key="1">
    <citation type="journal article" date="2019" name="Int. J. Syst. Evol. Microbiol.">
        <title>The Global Catalogue of Microorganisms (GCM) 10K type strain sequencing project: providing services to taxonomists for standard genome sequencing and annotation.</title>
        <authorList>
            <consortium name="The Broad Institute Genomics Platform"/>
            <consortium name="The Broad Institute Genome Sequencing Center for Infectious Disease"/>
            <person name="Wu L."/>
            <person name="Ma J."/>
        </authorList>
    </citation>
    <scope>NUCLEOTIDE SEQUENCE [LARGE SCALE GENOMIC DNA]</scope>
    <source>
        <strain evidence="6">JCM 11483</strain>
    </source>
</reference>
<dbReference type="Proteomes" id="UP001501736">
    <property type="component" value="Unassembled WGS sequence"/>
</dbReference>
<accession>A0ABP6REY2</accession>
<keyword evidence="3" id="KW-1133">Transmembrane helix</keyword>
<feature type="transmembrane region" description="Helical" evidence="3">
    <location>
        <begin position="102"/>
        <end position="120"/>
    </location>
</feature>
<feature type="transmembrane region" description="Helical" evidence="3">
    <location>
        <begin position="276"/>
        <end position="300"/>
    </location>
</feature>
<feature type="transmembrane region" description="Helical" evidence="3">
    <location>
        <begin position="132"/>
        <end position="151"/>
    </location>
</feature>
<feature type="compositionally biased region" description="Low complexity" evidence="2">
    <location>
        <begin position="15"/>
        <end position="33"/>
    </location>
</feature>
<evidence type="ECO:0000313" key="6">
    <source>
        <dbReference type="Proteomes" id="UP001501736"/>
    </source>
</evidence>
<dbReference type="EMBL" id="BAAAYG010000014">
    <property type="protein sequence ID" value="GAA3287838.1"/>
    <property type="molecule type" value="Genomic_DNA"/>
</dbReference>
<organism evidence="5 6">
    <name type="scientific">Nesterenkonia halobia</name>
    <dbReference type="NCBI Taxonomy" id="37922"/>
    <lineage>
        <taxon>Bacteria</taxon>
        <taxon>Bacillati</taxon>
        <taxon>Actinomycetota</taxon>
        <taxon>Actinomycetes</taxon>
        <taxon>Micrococcales</taxon>
        <taxon>Micrococcaceae</taxon>
        <taxon>Nesterenkonia</taxon>
    </lineage>
</organism>
<evidence type="ECO:0000256" key="3">
    <source>
        <dbReference type="SAM" id="Phobius"/>
    </source>
</evidence>
<protein>
    <recommendedName>
        <fullName evidence="4">Bacterial sugar transferase domain-containing protein</fullName>
    </recommendedName>
</protein>
<evidence type="ECO:0000256" key="1">
    <source>
        <dbReference type="ARBA" id="ARBA00006464"/>
    </source>
</evidence>
<feature type="transmembrane region" description="Helical" evidence="3">
    <location>
        <begin position="46"/>
        <end position="66"/>
    </location>
</feature>
<evidence type="ECO:0000256" key="2">
    <source>
        <dbReference type="SAM" id="MobiDB-lite"/>
    </source>
</evidence>
<gene>
    <name evidence="5" type="ORF">GCM10020260_25130</name>
</gene>
<dbReference type="RefSeq" id="WP_344721933.1">
    <property type="nucleotide sequence ID" value="NZ_BAAAYG010000014.1"/>
</dbReference>
<dbReference type="PANTHER" id="PTHR30576:SF10">
    <property type="entry name" value="SLL5057 PROTEIN"/>
    <property type="match status" value="1"/>
</dbReference>
<dbReference type="InterPro" id="IPR003362">
    <property type="entry name" value="Bact_transf"/>
</dbReference>
<comment type="similarity">
    <text evidence="1">Belongs to the bacterial sugar transferase family.</text>
</comment>
<feature type="region of interest" description="Disordered" evidence="2">
    <location>
        <begin position="1"/>
        <end position="38"/>
    </location>
</feature>
<dbReference type="PANTHER" id="PTHR30576">
    <property type="entry name" value="COLANIC BIOSYNTHESIS UDP-GLUCOSE LIPID CARRIER TRANSFERASE"/>
    <property type="match status" value="1"/>
</dbReference>